<dbReference type="AlphaFoldDB" id="A0AAQ3P101"/>
<feature type="coiled-coil region" evidence="1">
    <location>
        <begin position="39"/>
        <end position="66"/>
    </location>
</feature>
<reference evidence="3 4" key="1">
    <citation type="journal article" date="2023" name="Life. Sci Alliance">
        <title>Evolutionary insights into 3D genome organization and epigenetic landscape of Vigna mungo.</title>
        <authorList>
            <person name="Junaid A."/>
            <person name="Singh B."/>
            <person name="Bhatia S."/>
        </authorList>
    </citation>
    <scope>NUCLEOTIDE SEQUENCE [LARGE SCALE GENOMIC DNA]</scope>
    <source>
        <strain evidence="3">Urdbean</strain>
    </source>
</reference>
<evidence type="ECO:0000256" key="2">
    <source>
        <dbReference type="SAM" id="MobiDB-lite"/>
    </source>
</evidence>
<gene>
    <name evidence="3" type="ORF">V8G54_006715</name>
</gene>
<sequence>MTYLPLEEERLPWGEHLLEPNRFGPTCRIFIGGENRARVKKKNGEKEELKVEMRAVTRELQAFGRALGRRTGKQDWSSDESRDSVNAEWEQRLPKSSEDESEEDRGEVRRSWRKHAEKFFDLHSVMEKEKMKLVYLCVEGGASYWFRFWRKKTRHLTWKMFTDALTRRFGDLNRGTVFEELAAEFEILVPQASGKRYHSSFSVPVDLGASIITGVEANVATD</sequence>
<dbReference type="Proteomes" id="UP001374535">
    <property type="component" value="Chromosome 2"/>
</dbReference>
<keyword evidence="1" id="KW-0175">Coiled coil</keyword>
<feature type="compositionally biased region" description="Basic and acidic residues" evidence="2">
    <location>
        <begin position="79"/>
        <end position="98"/>
    </location>
</feature>
<organism evidence="3 4">
    <name type="scientific">Vigna mungo</name>
    <name type="common">Black gram</name>
    <name type="synonym">Phaseolus mungo</name>
    <dbReference type="NCBI Taxonomy" id="3915"/>
    <lineage>
        <taxon>Eukaryota</taxon>
        <taxon>Viridiplantae</taxon>
        <taxon>Streptophyta</taxon>
        <taxon>Embryophyta</taxon>
        <taxon>Tracheophyta</taxon>
        <taxon>Spermatophyta</taxon>
        <taxon>Magnoliopsida</taxon>
        <taxon>eudicotyledons</taxon>
        <taxon>Gunneridae</taxon>
        <taxon>Pentapetalae</taxon>
        <taxon>rosids</taxon>
        <taxon>fabids</taxon>
        <taxon>Fabales</taxon>
        <taxon>Fabaceae</taxon>
        <taxon>Papilionoideae</taxon>
        <taxon>50 kb inversion clade</taxon>
        <taxon>NPAAA clade</taxon>
        <taxon>indigoferoid/millettioid clade</taxon>
        <taxon>Phaseoleae</taxon>
        <taxon>Vigna</taxon>
    </lineage>
</organism>
<proteinExistence type="predicted"/>
<dbReference type="EMBL" id="CP144699">
    <property type="protein sequence ID" value="WVZ19393.1"/>
    <property type="molecule type" value="Genomic_DNA"/>
</dbReference>
<evidence type="ECO:0000313" key="3">
    <source>
        <dbReference type="EMBL" id="WVZ19393.1"/>
    </source>
</evidence>
<keyword evidence="4" id="KW-1185">Reference proteome</keyword>
<name>A0AAQ3P101_VIGMU</name>
<protein>
    <recommendedName>
        <fullName evidence="5">Retrotransposon gag domain-containing protein</fullName>
    </recommendedName>
</protein>
<evidence type="ECO:0000313" key="4">
    <source>
        <dbReference type="Proteomes" id="UP001374535"/>
    </source>
</evidence>
<feature type="region of interest" description="Disordered" evidence="2">
    <location>
        <begin position="71"/>
        <end position="107"/>
    </location>
</feature>
<evidence type="ECO:0008006" key="5">
    <source>
        <dbReference type="Google" id="ProtNLM"/>
    </source>
</evidence>
<accession>A0AAQ3P101</accession>
<evidence type="ECO:0000256" key="1">
    <source>
        <dbReference type="SAM" id="Coils"/>
    </source>
</evidence>